<sequence length="1227" mass="131874">MTRADKDDPLSKEQDSHADSDQFLREQTHRRRQGRSRRRNVVSIAVLALIGLLILGGPSLISHSSIGRSMITQAIDGYGLDSQIESMRIGWVTPLRLKQLQVRGQSGATELLVERIDADVTVMDLIRGASPTEHVIVRGVRLACQVTDGRCSIEDDIAGLLEGPSSDEITTGHIELTDVTATIKDSITGQIWQLAQASSEIDLTAVELESGQQLARTVAGFTGVLTEAGGSGGTLQGSIEMDSSQWQVSLQSESLPLSVASILRRRFPESAAAFPTVVTGDATGEIVLSSGRDNDTSASIRKLRIRNLTANDNSGSGQRFDEATTPKLLWKNSLATLDGDLLLTETRLIGKRLVATTDFGKASIDGAFSRNFSWTGTADNPLHWLEGIDGVAEVEVDLPKLHASLPGILPIRNGVRLASGRAIASVKSLPVRGPNDIQRSELMLHSDVIRASSGANDVLIDPIDISGIVASKSSGVRAERFQWSSSFGKAIGQGDLKTGSADIEIDFGRLFAMLQPIVDLSDSQLSGIAKGDIRWNATNTGQWRLTGSGDAENLLVTLPTGQRFNRDSINGEVEAVGRWGNQTLQTLSQAVATFNTGRRGADSLMVKAELLQSVQNPDFDVPMPVGIRSSGRLETLYEIASPWLPADLRRTSGEFEASARTEVSSSSLKLSRAHAKVSEAQIAYSDRIFRQQEMTMSLVGELTLPDMKLLADELTIRSDDLDAQAQGRADADEVEIAIQWKANLPGLQGVTSKAFAKNQASNQTITQVSFESDARAFNESHWAMMGVCSGECKVSKDGPWIEISQTTDGQNLSLVKPVANVGTIARSRSPGAAKRATRIVWSEPNLKLGGTVRINAADGTYVANGLEIAGDWFAAAIDGEVQYDDDSMFAKFGGPVRLKMDQVGKLITPLVGTEINLSGVHETPFSVDLKQSFRENSPLELNAKADLGWDSGEVAGVQFGSTRVPIEVTQETISVIPTKIPIKQGFVRASGLVYYNAESPWMQLEPGVIADSIELTPELTERWLKYLAPVVANSAKVKGTLSAQVREAVIVFDNTNQTRVSGQLDIGGAEMSAGPLADQLLGGINQLSSLATLVGGRATNAKAGQTLITMPAQTIDFSVNQGIVSHDRMYFNIDRASVVTSGQVAMDGRLNLTAQVPLDSRWLGRDLQGLAGQSITLPIDGTISRPSVDSSGVSRVATELGAKAIQQTTENYLQKQLERGFEKFLGR</sequence>
<evidence type="ECO:0000313" key="3">
    <source>
        <dbReference type="EMBL" id="KAA1258473.1"/>
    </source>
</evidence>
<feature type="compositionally biased region" description="Basic and acidic residues" evidence="1">
    <location>
        <begin position="1"/>
        <end position="27"/>
    </location>
</feature>
<feature type="transmembrane region" description="Helical" evidence="2">
    <location>
        <begin position="40"/>
        <end position="61"/>
    </location>
</feature>
<organism evidence="3 4">
    <name type="scientific">Rubripirellula obstinata</name>
    <dbReference type="NCBI Taxonomy" id="406547"/>
    <lineage>
        <taxon>Bacteria</taxon>
        <taxon>Pseudomonadati</taxon>
        <taxon>Planctomycetota</taxon>
        <taxon>Planctomycetia</taxon>
        <taxon>Pirellulales</taxon>
        <taxon>Pirellulaceae</taxon>
        <taxon>Rubripirellula</taxon>
    </lineage>
</organism>
<proteinExistence type="predicted"/>
<name>A0A5B1CG31_9BACT</name>
<evidence type="ECO:0000256" key="2">
    <source>
        <dbReference type="SAM" id="Phobius"/>
    </source>
</evidence>
<keyword evidence="2" id="KW-0812">Transmembrane</keyword>
<evidence type="ECO:0008006" key="5">
    <source>
        <dbReference type="Google" id="ProtNLM"/>
    </source>
</evidence>
<gene>
    <name evidence="3" type="ORF">LF1_09930</name>
</gene>
<keyword evidence="2" id="KW-0472">Membrane</keyword>
<accession>A0A5B1CG31</accession>
<keyword evidence="4" id="KW-1185">Reference proteome</keyword>
<feature type="region of interest" description="Disordered" evidence="1">
    <location>
        <begin position="1"/>
        <end position="35"/>
    </location>
</feature>
<protein>
    <recommendedName>
        <fullName evidence="5">AsmA-like C-terminal domain-containing protein</fullName>
    </recommendedName>
</protein>
<keyword evidence="2" id="KW-1133">Transmembrane helix</keyword>
<dbReference type="Proteomes" id="UP000322699">
    <property type="component" value="Unassembled WGS sequence"/>
</dbReference>
<evidence type="ECO:0000313" key="4">
    <source>
        <dbReference type="Proteomes" id="UP000322699"/>
    </source>
</evidence>
<dbReference type="AlphaFoldDB" id="A0A5B1CG31"/>
<comment type="caution">
    <text evidence="3">The sequence shown here is derived from an EMBL/GenBank/DDBJ whole genome shotgun (WGS) entry which is preliminary data.</text>
</comment>
<dbReference type="EMBL" id="VRLW01000001">
    <property type="protein sequence ID" value="KAA1258473.1"/>
    <property type="molecule type" value="Genomic_DNA"/>
</dbReference>
<evidence type="ECO:0000256" key="1">
    <source>
        <dbReference type="SAM" id="MobiDB-lite"/>
    </source>
</evidence>
<reference evidence="3 4" key="1">
    <citation type="submission" date="2019-08" db="EMBL/GenBank/DDBJ databases">
        <title>Deep-cultivation of Planctomycetes and their phenomic and genomic characterization uncovers novel biology.</title>
        <authorList>
            <person name="Wiegand S."/>
            <person name="Jogler M."/>
            <person name="Boedeker C."/>
            <person name="Pinto D."/>
            <person name="Vollmers J."/>
            <person name="Rivas-Marin E."/>
            <person name="Kohn T."/>
            <person name="Peeters S.H."/>
            <person name="Heuer A."/>
            <person name="Rast P."/>
            <person name="Oberbeckmann S."/>
            <person name="Bunk B."/>
            <person name="Jeske O."/>
            <person name="Meyerdierks A."/>
            <person name="Storesund J.E."/>
            <person name="Kallscheuer N."/>
            <person name="Luecker S."/>
            <person name="Lage O.M."/>
            <person name="Pohl T."/>
            <person name="Merkel B.J."/>
            <person name="Hornburger P."/>
            <person name="Mueller R.-W."/>
            <person name="Bruemmer F."/>
            <person name="Labrenz M."/>
            <person name="Spormann A.M."/>
            <person name="Op Den Camp H."/>
            <person name="Overmann J."/>
            <person name="Amann R."/>
            <person name="Jetten M.S.M."/>
            <person name="Mascher T."/>
            <person name="Medema M.H."/>
            <person name="Devos D.P."/>
            <person name="Kaster A.-K."/>
            <person name="Ovreas L."/>
            <person name="Rohde M."/>
            <person name="Galperin M.Y."/>
            <person name="Jogler C."/>
        </authorList>
    </citation>
    <scope>NUCLEOTIDE SEQUENCE [LARGE SCALE GENOMIC DNA]</scope>
    <source>
        <strain evidence="3 4">LF1</strain>
    </source>
</reference>